<dbReference type="InterPro" id="IPR035587">
    <property type="entry name" value="DUS-like_FMN-bd"/>
</dbReference>
<reference evidence="2" key="1">
    <citation type="submission" date="2020-06" db="EMBL/GenBank/DDBJ databases">
        <title>Unique genomic features of the anaerobic methanotrophic archaea.</title>
        <authorList>
            <person name="Chadwick G.L."/>
            <person name="Skennerton C.T."/>
            <person name="Laso-Perez R."/>
            <person name="Leu A.O."/>
            <person name="Speth D.R."/>
            <person name="Yu H."/>
            <person name="Morgan-Lang C."/>
            <person name="Hatzenpichler R."/>
            <person name="Goudeau D."/>
            <person name="Malmstrom R."/>
            <person name="Brazelton W.J."/>
            <person name="Woyke T."/>
            <person name="Hallam S.J."/>
            <person name="Tyson G.W."/>
            <person name="Wegener G."/>
            <person name="Boetius A."/>
            <person name="Orphan V."/>
        </authorList>
    </citation>
    <scope>NUCLEOTIDE SEQUENCE</scope>
</reference>
<name>A0A7G9YNK4_9EURY</name>
<protein>
    <submittedName>
        <fullName evidence="2">tRNA-dihydrouridine synthase B</fullName>
        <ecNumber evidence="2">1.3.1.-</ecNumber>
    </submittedName>
</protein>
<evidence type="ECO:0000259" key="1">
    <source>
        <dbReference type="Pfam" id="PF01207"/>
    </source>
</evidence>
<dbReference type="PANTHER" id="PTHR11082">
    <property type="entry name" value="TRNA-DIHYDROURIDINE SYNTHASE"/>
    <property type="match status" value="1"/>
</dbReference>
<dbReference type="EC" id="1.3.1.-" evidence="2"/>
<dbReference type="Pfam" id="PF01207">
    <property type="entry name" value="Dus"/>
    <property type="match status" value="1"/>
</dbReference>
<evidence type="ECO:0000313" key="2">
    <source>
        <dbReference type="EMBL" id="QNO49588.1"/>
    </source>
</evidence>
<dbReference type="SUPFAM" id="SSF51395">
    <property type="entry name" value="FMN-linked oxidoreductases"/>
    <property type="match status" value="1"/>
</dbReference>
<gene>
    <name evidence="2" type="primary">dusB</name>
    <name evidence="2" type="ORF">IDCAPMJN_00025</name>
</gene>
<dbReference type="InterPro" id="IPR013785">
    <property type="entry name" value="Aldolase_TIM"/>
</dbReference>
<dbReference type="PANTHER" id="PTHR11082:SF36">
    <property type="entry name" value="DUS-LIKE FMN-BINDING DOMAIN-CONTAINING PROTEIN"/>
    <property type="match status" value="1"/>
</dbReference>
<dbReference type="EMBL" id="MT631383">
    <property type="protein sequence ID" value="QNO49588.1"/>
    <property type="molecule type" value="Genomic_DNA"/>
</dbReference>
<sequence>MTEFEIHAGNIQIKNPIALAPMAGIVDIDFVRDAAMSAGLAIIGGYNLDAVTNDSAARIKERGRAEFVTPEPIEHLRSELERVKEMEDPPAIAINVRSTEISPLLEAAILAKEHNAILEIDCHCRQPEMTDIGVGEPMLHDLGNLQSVISKLKRTGVVLSVKTRSGVVDDVELAIAIEDAGADMIHIDAMKPGAGVDHRAIRVTRNVTDLVIIGNNSVVDFRSAKDMFGHGADMVSVARAALNNPGTIDNLVRAVDTFQEQTGWYNAPKHICSGGDDRALTFCCLPVKPCAIHRVLDKYGMTPQEFADLKVELSRETPLVLGGQQTCFGTLIWCCKLTKPCFMRDAVLGQIGVSGVEYMRLKKKLSEDILNNLKGRKGT</sequence>
<dbReference type="Gene3D" id="3.20.20.70">
    <property type="entry name" value="Aldolase class I"/>
    <property type="match status" value="1"/>
</dbReference>
<dbReference type="InterPro" id="IPR017671">
    <property type="entry name" value="Methan_mark_9"/>
</dbReference>
<dbReference type="NCBIfam" id="TIGR03277">
    <property type="entry name" value="methan_mark_9"/>
    <property type="match status" value="1"/>
</dbReference>
<accession>A0A7G9YNK4</accession>
<feature type="domain" description="DUS-like FMN-binding" evidence="1">
    <location>
        <begin position="65"/>
        <end position="261"/>
    </location>
</feature>
<keyword evidence="2" id="KW-0560">Oxidoreductase</keyword>
<dbReference type="GO" id="GO:0016491">
    <property type="term" value="F:oxidoreductase activity"/>
    <property type="evidence" value="ECO:0007669"/>
    <property type="project" value="UniProtKB-KW"/>
</dbReference>
<organism evidence="2">
    <name type="scientific">Candidatus Methanogaster sp. ANME-2c ERB4</name>
    <dbReference type="NCBI Taxonomy" id="2759911"/>
    <lineage>
        <taxon>Archaea</taxon>
        <taxon>Methanobacteriati</taxon>
        <taxon>Methanobacteriota</taxon>
        <taxon>Stenosarchaea group</taxon>
        <taxon>Methanomicrobia</taxon>
        <taxon>Methanosarcinales</taxon>
        <taxon>ANME-2 cluster</taxon>
        <taxon>Candidatus Methanogasteraceae</taxon>
        <taxon>Candidatus Methanogaster</taxon>
    </lineage>
</organism>
<proteinExistence type="predicted"/>
<dbReference type="AlphaFoldDB" id="A0A7G9YNK4"/>